<dbReference type="EMBL" id="CP003051">
    <property type="protein sequence ID" value="AGA90173.1"/>
    <property type="molecule type" value="Genomic_DNA"/>
</dbReference>
<dbReference type="STRING" id="765912.Thimo_1379"/>
<evidence type="ECO:0000313" key="2">
    <source>
        <dbReference type="EMBL" id="AGA90173.1"/>
    </source>
</evidence>
<feature type="region of interest" description="Disordered" evidence="1">
    <location>
        <begin position="671"/>
        <end position="694"/>
    </location>
</feature>
<organism evidence="2 3">
    <name type="scientific">Thioflavicoccus mobilis 8321</name>
    <dbReference type="NCBI Taxonomy" id="765912"/>
    <lineage>
        <taxon>Bacteria</taxon>
        <taxon>Pseudomonadati</taxon>
        <taxon>Pseudomonadota</taxon>
        <taxon>Gammaproteobacteria</taxon>
        <taxon>Chromatiales</taxon>
        <taxon>Chromatiaceae</taxon>
        <taxon>Thioflavicoccus</taxon>
    </lineage>
</organism>
<accession>L0GTU0</accession>
<sequence length="1268" mass="141649">MKISAKDIERWAETREAQGELPRLIRRLAVQAGTVTEIAFPAGESVSRPGWDGQILSNEGDPWVPPGRSAWEVSVERTVTTKANRDYRDRTQATDRETRQQSTYVAVTARKWTTKDKWLSKKRAQGDWKDVRAYDSDDLEAWLEASPAIALAVAEEIGLAGFGVESLGRHWESWAAQCEPAISPSAFFADRQEAKDRLLTGLRKRIAGGPNGAYAIRADSAAEAAAFVCAALLEAEDLCSLAAVVTNEVGWQFVERNPRLRVAVAVRPEIAQRPAANVLTIVPIAAGDLASGYGGRDGEKFQLELSRPSIYAFREALIEIGVEESDARRLALATGRSWSVYRRRRATNQAIRRPEWLRLPEADALATLCLLGAWHGEKAADRGIVEQLTGEPYETVERKLRKLSHVDDAPVISIGKAWRAKAPLELLDLFADRITAAELDRFFGIVEALLVEPDPVLELEADKRWMAGVYGKVREESGLLFRSVLDALVKLAVRGRDYEGLATLDVDARVERLVDRLLQDADATRWLSLASHLSPLAEAAPGTFLNAVEASLRRPDTPVLILFDESVSADSPLSGGAWYYADLLWALESLAWLPSWMPRVAKLLARMSHVELPDNWCNRPFNSLLGIFRSWMPQTAATLDQRIAVLDRLIAGEPEIAFQLLDSLLHQGHDMASPASTPDWREDDAGTASRPNGAEIQGTLIAAADRMIGMATGSADRIARLLDKFTRLDATRADQVMDSVAAFTGRDAGDFDRELIRNALREKLHWHLSYGKNHPQTSLRPEDVARWRQLYEALAPRDPVIRHRWLFQDGQVDLPEERLEDFEQEDQRREEWRLSALQEIHRDLGLEGVLRLADLSGDASIVGRCLLHVVPERAALADWIADLETDFGWGTSRASLVRGILGFLPEAETAAFLHRVIQLGRAQGWPAERFAACLRLARDERLTWSLAEQCGKEAESAYWRIVTPWLWRADAADRDFAATKLLEAARPISALNTLIHHLGDADPSLLLEALESALVHGETDAKFPESWRLEKLVERLEAWDAMDQEHLLQIEFRLVPAFRLEATSALKALTKAITTKPELFTELVCLIWRPESSESRSDSPPSEGERIAAENAWRLLHDCRRQPGSLGNGDIDPDACVRFVDEALALCRAKDRAIMGEQTLGQILAHSPIGEDKIWPGPPARDILDRPELSEMRKGFEIGTFNKRGVTVRSMCEGGKQERELAAQFRRYANGVGATHPHLAESLERIARNYEFHATREDDDAALNRERY</sequence>
<dbReference type="eggNOG" id="COG3093">
    <property type="taxonomic scope" value="Bacteria"/>
</dbReference>
<dbReference type="Proteomes" id="UP000010816">
    <property type="component" value="Chromosome"/>
</dbReference>
<keyword evidence="3" id="KW-1185">Reference proteome</keyword>
<gene>
    <name evidence="2" type="ORF">Thimo_1379</name>
</gene>
<dbReference type="OrthoDB" id="9796370at2"/>
<reference evidence="2 3" key="1">
    <citation type="submission" date="2011-09" db="EMBL/GenBank/DDBJ databases">
        <title>Complete sequence of chromosome of Thioflavicoccus mobilis 8321.</title>
        <authorList>
            <consortium name="US DOE Joint Genome Institute"/>
            <person name="Lucas S."/>
            <person name="Han J."/>
            <person name="Lapidus A."/>
            <person name="Cheng J.-F."/>
            <person name="Goodwin L."/>
            <person name="Pitluck S."/>
            <person name="Peters L."/>
            <person name="Ovchinnikova G."/>
            <person name="Lu M."/>
            <person name="Detter J.C."/>
            <person name="Han C."/>
            <person name="Tapia R."/>
            <person name="Land M."/>
            <person name="Hauser L."/>
            <person name="Kyrpides N."/>
            <person name="Ivanova N."/>
            <person name="Pagani I."/>
            <person name="Vogl K."/>
            <person name="Liu Z."/>
            <person name="Imhoff J."/>
            <person name="Thiel V."/>
            <person name="Frigaard N.-U."/>
            <person name="Bryant D."/>
            <person name="Woyke T."/>
        </authorList>
    </citation>
    <scope>NUCLEOTIDE SEQUENCE [LARGE SCALE GENOMIC DNA]</scope>
    <source>
        <strain evidence="2 3">8321</strain>
    </source>
</reference>
<dbReference type="KEGG" id="tmb:Thimo_1379"/>
<dbReference type="PATRIC" id="fig|765912.4.peg.1347"/>
<name>L0GTU0_9GAMM</name>
<dbReference type="AlphaFoldDB" id="L0GTU0"/>
<dbReference type="RefSeq" id="WP_015280317.1">
    <property type="nucleotide sequence ID" value="NC_019940.1"/>
</dbReference>
<evidence type="ECO:0000313" key="3">
    <source>
        <dbReference type="Proteomes" id="UP000010816"/>
    </source>
</evidence>
<evidence type="ECO:0000256" key="1">
    <source>
        <dbReference type="SAM" id="MobiDB-lite"/>
    </source>
</evidence>
<proteinExistence type="predicted"/>
<protein>
    <submittedName>
        <fullName evidence="2">Uncharacterized protein</fullName>
    </submittedName>
</protein>
<dbReference type="HOGENOM" id="CLU_007145_0_0_6"/>